<dbReference type="GO" id="GO:0048364">
    <property type="term" value="P:root development"/>
    <property type="evidence" value="ECO:0007669"/>
    <property type="project" value="InterPro"/>
</dbReference>
<evidence type="ECO:0000313" key="2">
    <source>
        <dbReference type="EMBL" id="GMI82438.1"/>
    </source>
</evidence>
<accession>A0A9W7HRZ5</accession>
<feature type="region of interest" description="Disordered" evidence="1">
    <location>
        <begin position="1"/>
        <end position="23"/>
    </location>
</feature>
<sequence length="302" mass="34408">MVGVFRRSLSFPNKTPNRPPKPPISQHFRSISLPCRSHPLISQLKDEITELKTWSFNPDNRTSAWLCDGLSRLKDVQDSLHDILQLPQTHELLSHKREWVEKLLEDFLRFVDVYGIFQTSFLSLKEEQLAARVALRRKDDSRIATYLKSRKKMAKEIAKLVSSIRCIGRYSFPASELVSIADTELTGVICDVIDVTVSVSVALFNGISMPFASKKPSWMGLALAKKKKANKVGVEGSIKEFEQIGESNMWRLRRKGDDEEVRTVLKRMQDLERCIADIESGSEKAFRSLINTRVSLLNTLTE</sequence>
<dbReference type="OrthoDB" id="695739at2759"/>
<dbReference type="PANTHER" id="PTHR33070">
    <property type="entry name" value="OS06G0725500 PROTEIN"/>
    <property type="match status" value="1"/>
</dbReference>
<dbReference type="PANTHER" id="PTHR33070:SF49">
    <property type="entry name" value="OS06G0725500 PROTEIN"/>
    <property type="match status" value="1"/>
</dbReference>
<comment type="caution">
    <text evidence="2">The sequence shown here is derived from an EMBL/GenBank/DDBJ whole genome shotgun (WGS) entry which is preliminary data.</text>
</comment>
<evidence type="ECO:0000313" key="3">
    <source>
        <dbReference type="Proteomes" id="UP001165190"/>
    </source>
</evidence>
<reference evidence="2" key="1">
    <citation type="submission" date="2023-05" db="EMBL/GenBank/DDBJ databases">
        <title>Genome and transcriptome analyses reveal genes involved in the formation of fine ridges on petal epidermal cells in Hibiscus trionum.</title>
        <authorList>
            <person name="Koshimizu S."/>
            <person name="Masuda S."/>
            <person name="Ishii T."/>
            <person name="Shirasu K."/>
            <person name="Hoshino A."/>
            <person name="Arita M."/>
        </authorList>
    </citation>
    <scope>NUCLEOTIDE SEQUENCE</scope>
    <source>
        <strain evidence="2">Hamamatsu line</strain>
    </source>
</reference>
<dbReference type="Pfam" id="PF03087">
    <property type="entry name" value="BPS1"/>
    <property type="match status" value="1"/>
</dbReference>
<name>A0A9W7HRZ5_HIBTR</name>
<keyword evidence="3" id="KW-1185">Reference proteome</keyword>
<protein>
    <submittedName>
        <fullName evidence="2">Uncharacterized protein</fullName>
    </submittedName>
</protein>
<gene>
    <name evidence="2" type="ORF">HRI_001913100</name>
</gene>
<dbReference type="Proteomes" id="UP001165190">
    <property type="component" value="Unassembled WGS sequence"/>
</dbReference>
<dbReference type="EMBL" id="BSYR01000019">
    <property type="protein sequence ID" value="GMI82438.1"/>
    <property type="molecule type" value="Genomic_DNA"/>
</dbReference>
<organism evidence="2 3">
    <name type="scientific">Hibiscus trionum</name>
    <name type="common">Flower of an hour</name>
    <dbReference type="NCBI Taxonomy" id="183268"/>
    <lineage>
        <taxon>Eukaryota</taxon>
        <taxon>Viridiplantae</taxon>
        <taxon>Streptophyta</taxon>
        <taxon>Embryophyta</taxon>
        <taxon>Tracheophyta</taxon>
        <taxon>Spermatophyta</taxon>
        <taxon>Magnoliopsida</taxon>
        <taxon>eudicotyledons</taxon>
        <taxon>Gunneridae</taxon>
        <taxon>Pentapetalae</taxon>
        <taxon>rosids</taxon>
        <taxon>malvids</taxon>
        <taxon>Malvales</taxon>
        <taxon>Malvaceae</taxon>
        <taxon>Malvoideae</taxon>
        <taxon>Hibiscus</taxon>
    </lineage>
</organism>
<dbReference type="InterPro" id="IPR004320">
    <property type="entry name" value="BPS1_pln"/>
</dbReference>
<evidence type="ECO:0000256" key="1">
    <source>
        <dbReference type="SAM" id="MobiDB-lite"/>
    </source>
</evidence>
<proteinExistence type="predicted"/>
<dbReference type="GO" id="GO:0048367">
    <property type="term" value="P:shoot system development"/>
    <property type="evidence" value="ECO:0007669"/>
    <property type="project" value="InterPro"/>
</dbReference>
<dbReference type="AlphaFoldDB" id="A0A9W7HRZ5"/>